<keyword evidence="6 7" id="KW-0472">Membrane</keyword>
<protein>
    <recommendedName>
        <fullName evidence="8">Polysaccharide chain length determinant N-terminal domain-containing protein</fullName>
    </recommendedName>
</protein>
<evidence type="ECO:0000256" key="4">
    <source>
        <dbReference type="ARBA" id="ARBA00022692"/>
    </source>
</evidence>
<organism evidence="9 10">
    <name type="scientific">Paenibacillus glycanilyticus</name>
    <dbReference type="NCBI Taxonomy" id="126569"/>
    <lineage>
        <taxon>Bacteria</taxon>
        <taxon>Bacillati</taxon>
        <taxon>Bacillota</taxon>
        <taxon>Bacilli</taxon>
        <taxon>Bacillales</taxon>
        <taxon>Paenibacillaceae</taxon>
        <taxon>Paenibacillus</taxon>
    </lineage>
</organism>
<keyword evidence="5 7" id="KW-1133">Transmembrane helix</keyword>
<evidence type="ECO:0000256" key="7">
    <source>
        <dbReference type="SAM" id="Phobius"/>
    </source>
</evidence>
<evidence type="ECO:0000313" key="10">
    <source>
        <dbReference type="Proteomes" id="UP001285921"/>
    </source>
</evidence>
<comment type="subcellular location">
    <subcellularLocation>
        <location evidence="1">Cell membrane</location>
        <topology evidence="1">Multi-pass membrane protein</topology>
    </subcellularLocation>
</comment>
<dbReference type="PANTHER" id="PTHR32309">
    <property type="entry name" value="TYROSINE-PROTEIN KINASE"/>
    <property type="match status" value="1"/>
</dbReference>
<accession>A0ABQ6NNM6</accession>
<dbReference type="InterPro" id="IPR003856">
    <property type="entry name" value="LPS_length_determ_N"/>
</dbReference>
<evidence type="ECO:0000313" key="9">
    <source>
        <dbReference type="EMBL" id="GMK46693.1"/>
    </source>
</evidence>
<gene>
    <name evidence="9" type="ORF">PghCCS26_38220</name>
</gene>
<evidence type="ECO:0000256" key="6">
    <source>
        <dbReference type="ARBA" id="ARBA00023136"/>
    </source>
</evidence>
<keyword evidence="10" id="KW-1185">Reference proteome</keyword>
<comment type="caution">
    <text evidence="9">The sequence shown here is derived from an EMBL/GenBank/DDBJ whole genome shotgun (WGS) entry which is preliminary data.</text>
</comment>
<name>A0ABQ6NNM6_9BACL</name>
<keyword evidence="4 7" id="KW-0812">Transmembrane</keyword>
<proteinExistence type="inferred from homology"/>
<dbReference type="EMBL" id="BTCL01000014">
    <property type="protein sequence ID" value="GMK46693.1"/>
    <property type="molecule type" value="Genomic_DNA"/>
</dbReference>
<feature type="domain" description="Polysaccharide chain length determinant N-terminal" evidence="8">
    <location>
        <begin position="6"/>
        <end position="92"/>
    </location>
</feature>
<dbReference type="PANTHER" id="PTHR32309:SF13">
    <property type="entry name" value="FERRIC ENTEROBACTIN TRANSPORT PROTEIN FEPE"/>
    <property type="match status" value="1"/>
</dbReference>
<sequence>MEPGVKDYFRVIVKRWWLILLAAGIFGGAAGVYHEAYSVPEYEASTKLVLNNVQRAGGTVSPDYNEINSNLMLIETYAEIIQSPAIMNKVAEAHGEWGKSPKDLMNQTKIQTNPKSQVMGITVRDLSPEQAVAIVNAIAQTFKQEIPQIMSVDNVAIFSEASLQDSLNPVTHSLMYMITIAVILSVLVSIAFIFLMEYMDDSIDSESDIQRYLNQPTLTVVLQMRKGQIRKGLKNSRKNIIVEPVKLSRQHKA</sequence>
<dbReference type="Pfam" id="PF02706">
    <property type="entry name" value="Wzz"/>
    <property type="match status" value="1"/>
</dbReference>
<comment type="similarity">
    <text evidence="2">Belongs to the CpsC/CapA family.</text>
</comment>
<dbReference type="Proteomes" id="UP001285921">
    <property type="component" value="Unassembled WGS sequence"/>
</dbReference>
<evidence type="ECO:0000256" key="3">
    <source>
        <dbReference type="ARBA" id="ARBA00022475"/>
    </source>
</evidence>
<feature type="transmembrane region" description="Helical" evidence="7">
    <location>
        <begin position="174"/>
        <end position="195"/>
    </location>
</feature>
<feature type="transmembrane region" description="Helical" evidence="7">
    <location>
        <begin position="16"/>
        <end position="33"/>
    </location>
</feature>
<dbReference type="RefSeq" id="WP_317980893.1">
    <property type="nucleotide sequence ID" value="NZ_BTCL01000014.1"/>
</dbReference>
<dbReference type="InterPro" id="IPR050445">
    <property type="entry name" value="Bact_polysacc_biosynth/exp"/>
</dbReference>
<evidence type="ECO:0000256" key="5">
    <source>
        <dbReference type="ARBA" id="ARBA00022989"/>
    </source>
</evidence>
<evidence type="ECO:0000259" key="8">
    <source>
        <dbReference type="Pfam" id="PF02706"/>
    </source>
</evidence>
<reference evidence="9 10" key="1">
    <citation type="submission" date="2023-05" db="EMBL/GenBank/DDBJ databases">
        <title>Draft genome of Paenibacillus sp. CCS26.</title>
        <authorList>
            <person name="Akita H."/>
            <person name="Shinto Y."/>
            <person name="Kimura Z."/>
        </authorList>
    </citation>
    <scope>NUCLEOTIDE SEQUENCE [LARGE SCALE GENOMIC DNA]</scope>
    <source>
        <strain evidence="9 10">CCS26</strain>
    </source>
</reference>
<keyword evidence="3" id="KW-1003">Cell membrane</keyword>
<evidence type="ECO:0000256" key="1">
    <source>
        <dbReference type="ARBA" id="ARBA00004651"/>
    </source>
</evidence>
<evidence type="ECO:0000256" key="2">
    <source>
        <dbReference type="ARBA" id="ARBA00006683"/>
    </source>
</evidence>